<evidence type="ECO:0000313" key="1">
    <source>
        <dbReference type="EMBL" id="KAI4296853.1"/>
    </source>
</evidence>
<sequence>MKNPSSSGGKSYREGFEANLLAILDACEAKETQDTHDDRLAFLDAVRTASVVPEHGTRPTYKIFEAVFHILRLGKSLELIMASYQLLIELEKRFPRVYLPSEDKFKSSSVTPSELVVVKEAWTPFIFSMEGNVSTVGEAADRQPGELLDSSSFHLLIEELAEMLTEANFQATGVKNMLLLQYLVYVLEGDFLPRNATMKWNVQRESLLNMLLGSRKINYKNLMKDCLHFICQLSQLHVQLNTRLELKDSSETGTSLSNCHTALLIALLEVGTNTCVSMEKFLAMAMELDMSRKKADNEGYTTRADGVRTPLVEIILDELTYSVDTVPLFLQVFNDPKWKLETVVQYLWKYIAKPVRTRRSNSSTHDATFSGALKCFSNNTSTKSIIKKIGPDTVQLLLAHGFQAQLSEGYREDNTAGQAQGKAGNLVDLCKDVITAFDSMRSTHEHMEILSIGKEALFTAATIISVENSSD</sequence>
<dbReference type="Proteomes" id="UP000828941">
    <property type="component" value="Chromosome 14"/>
</dbReference>
<organism evidence="1 2">
    <name type="scientific">Bauhinia variegata</name>
    <name type="common">Purple orchid tree</name>
    <name type="synonym">Phanera variegata</name>
    <dbReference type="NCBI Taxonomy" id="167791"/>
    <lineage>
        <taxon>Eukaryota</taxon>
        <taxon>Viridiplantae</taxon>
        <taxon>Streptophyta</taxon>
        <taxon>Embryophyta</taxon>
        <taxon>Tracheophyta</taxon>
        <taxon>Spermatophyta</taxon>
        <taxon>Magnoliopsida</taxon>
        <taxon>eudicotyledons</taxon>
        <taxon>Gunneridae</taxon>
        <taxon>Pentapetalae</taxon>
        <taxon>rosids</taxon>
        <taxon>fabids</taxon>
        <taxon>Fabales</taxon>
        <taxon>Fabaceae</taxon>
        <taxon>Cercidoideae</taxon>
        <taxon>Cercideae</taxon>
        <taxon>Bauhiniinae</taxon>
        <taxon>Bauhinia</taxon>
    </lineage>
</organism>
<gene>
    <name evidence="1" type="ORF">L6164_036773</name>
</gene>
<comment type="caution">
    <text evidence="1">The sequence shown here is derived from an EMBL/GenBank/DDBJ whole genome shotgun (WGS) entry which is preliminary data.</text>
</comment>
<accession>A0ACB9KI34</accession>
<proteinExistence type="predicted"/>
<reference evidence="1 2" key="1">
    <citation type="journal article" date="2022" name="DNA Res.">
        <title>Chromosomal-level genome assembly of the orchid tree Bauhinia variegata (Leguminosae; Cercidoideae) supports the allotetraploid origin hypothesis of Bauhinia.</title>
        <authorList>
            <person name="Zhong Y."/>
            <person name="Chen Y."/>
            <person name="Zheng D."/>
            <person name="Pang J."/>
            <person name="Liu Y."/>
            <person name="Luo S."/>
            <person name="Meng S."/>
            <person name="Qian L."/>
            <person name="Wei D."/>
            <person name="Dai S."/>
            <person name="Zhou R."/>
        </authorList>
    </citation>
    <scope>NUCLEOTIDE SEQUENCE [LARGE SCALE GENOMIC DNA]</scope>
    <source>
        <strain evidence="1">BV-YZ2020</strain>
    </source>
</reference>
<protein>
    <submittedName>
        <fullName evidence="1">Uncharacterized protein</fullName>
    </submittedName>
</protein>
<dbReference type="EMBL" id="CM039439">
    <property type="protein sequence ID" value="KAI4296853.1"/>
    <property type="molecule type" value="Genomic_DNA"/>
</dbReference>
<evidence type="ECO:0000313" key="2">
    <source>
        <dbReference type="Proteomes" id="UP000828941"/>
    </source>
</evidence>
<keyword evidence="2" id="KW-1185">Reference proteome</keyword>
<name>A0ACB9KI34_BAUVA</name>